<keyword evidence="8" id="KW-1185">Reference proteome</keyword>
<dbReference type="Pfam" id="PF04851">
    <property type="entry name" value="ResIII"/>
    <property type="match status" value="1"/>
</dbReference>
<dbReference type="Proteomes" id="UP001597051">
    <property type="component" value="Unassembled WGS sequence"/>
</dbReference>
<dbReference type="PROSITE" id="PS51192">
    <property type="entry name" value="HELICASE_ATP_BIND_1"/>
    <property type="match status" value="1"/>
</dbReference>
<evidence type="ECO:0000256" key="2">
    <source>
        <dbReference type="ARBA" id="ARBA00022801"/>
    </source>
</evidence>
<organism evidence="7 8">
    <name type="scientific">Flavobacterium myungsuense</name>
    <dbReference type="NCBI Taxonomy" id="651823"/>
    <lineage>
        <taxon>Bacteria</taxon>
        <taxon>Pseudomonadati</taxon>
        <taxon>Bacteroidota</taxon>
        <taxon>Flavobacteriia</taxon>
        <taxon>Flavobacteriales</taxon>
        <taxon>Flavobacteriaceae</taxon>
        <taxon>Flavobacterium</taxon>
    </lineage>
</organism>
<dbReference type="GO" id="GO:0004386">
    <property type="term" value="F:helicase activity"/>
    <property type="evidence" value="ECO:0007669"/>
    <property type="project" value="UniProtKB-KW"/>
</dbReference>
<evidence type="ECO:0000256" key="1">
    <source>
        <dbReference type="ARBA" id="ARBA00022741"/>
    </source>
</evidence>
<gene>
    <name evidence="7" type="ORF">ACFQ0S_11920</name>
</gene>
<accession>A0ABW3J4Z9</accession>
<dbReference type="RefSeq" id="WP_379758724.1">
    <property type="nucleotide sequence ID" value="NZ_JBHSYB010000065.1"/>
</dbReference>
<dbReference type="SMART" id="SM00487">
    <property type="entry name" value="DEXDc"/>
    <property type="match status" value="1"/>
</dbReference>
<dbReference type="Pfam" id="PF00271">
    <property type="entry name" value="Helicase_C"/>
    <property type="match status" value="1"/>
</dbReference>
<comment type="caution">
    <text evidence="7">The sequence shown here is derived from an EMBL/GenBank/DDBJ whole genome shotgun (WGS) entry which is preliminary data.</text>
</comment>
<dbReference type="SUPFAM" id="SSF52540">
    <property type="entry name" value="P-loop containing nucleoside triphosphate hydrolases"/>
    <property type="match status" value="2"/>
</dbReference>
<evidence type="ECO:0000313" key="8">
    <source>
        <dbReference type="Proteomes" id="UP001597051"/>
    </source>
</evidence>
<evidence type="ECO:0000313" key="7">
    <source>
        <dbReference type="EMBL" id="MFD0985180.1"/>
    </source>
</evidence>
<name>A0ABW3J4Z9_9FLAO</name>
<dbReference type="SMART" id="SM00490">
    <property type="entry name" value="HELICc"/>
    <property type="match status" value="1"/>
</dbReference>
<sequence length="744" mass="86558">MNTNFKTTKFPVTLKVSSTSDMIPFEFFGEVIPISKKIQFKLGYFSSTSISTLSYGFAQFIYNGGTIDFLINHFVSENDYKLINDEFVLEPDFYNSIQQNILNDIERLNDVLTKKQVNHFYNCLRFLIDNKRISIIPVTTKNGEISHYKEALFWDNEDNVINIVGSCNFTYKGIVCNGESFVINRSWGEASERANIKNEIKDYEKIFKKESKDFIYLNPEKLINIIKQKSISLDEKQLLDEELNLVELNSEVFTEEEHKIKKVTTALKEKFNKTVFQIVNEPRFPPPYKPREYQVNAYNNWVGNDFTGVFGMATGTGKTKTSLNCVLNEYKKTNSYFVVILVPSIALLNQWEEEVLSFNFLNIIKIGGGNNWEKEFSNYVSNFNAGLRKNIVIISTYASFTTIKFQKYFKKVEQEFILIADEAHNMGAKNIKAAMNKSLIKKRIGLSATPKRIYDPEGTESIDKFFNDKEPYTYSFTMKEAMDNDFLCNYKYYPVIVELNEDELEKYIEISKQLLRYFDFEKGVFKNDPIVEILLLKRKNIIHKANNKIDCFRNILLELKQINKLKYIFTYIPEGYVYEEDGSSERMLNKFLVAGNETLPNLKMNTYIGGDQNLNDLLRGFSEGKIDMLFAMKMLDEGVDVPRAEVGIFASSTGNPRQFIQRRGRLLRKHDDKPFATIYDMVVIPRLNDNNVELYKMERNLVHNELRRVGYFASLALNFYDSKQALENVCFKYDLDLDTIINEL</sequence>
<evidence type="ECO:0000259" key="6">
    <source>
        <dbReference type="PROSITE" id="PS51194"/>
    </source>
</evidence>
<dbReference type="InterPro" id="IPR050615">
    <property type="entry name" value="ATP-dep_DNA_Helicase"/>
</dbReference>
<dbReference type="PANTHER" id="PTHR11274:SF0">
    <property type="entry name" value="GENERAL TRANSCRIPTION AND DNA REPAIR FACTOR IIH HELICASE SUBUNIT XPB"/>
    <property type="match status" value="1"/>
</dbReference>
<keyword evidence="3 7" id="KW-0347">Helicase</keyword>
<feature type="domain" description="Helicase C-terminal" evidence="6">
    <location>
        <begin position="564"/>
        <end position="710"/>
    </location>
</feature>
<dbReference type="PROSITE" id="PS51194">
    <property type="entry name" value="HELICASE_CTER"/>
    <property type="match status" value="1"/>
</dbReference>
<reference evidence="8" key="1">
    <citation type="journal article" date="2019" name="Int. J. Syst. Evol. Microbiol.">
        <title>The Global Catalogue of Microorganisms (GCM) 10K type strain sequencing project: providing services to taxonomists for standard genome sequencing and annotation.</title>
        <authorList>
            <consortium name="The Broad Institute Genomics Platform"/>
            <consortium name="The Broad Institute Genome Sequencing Center for Infectious Disease"/>
            <person name="Wu L."/>
            <person name="Ma J."/>
        </authorList>
    </citation>
    <scope>NUCLEOTIDE SEQUENCE [LARGE SCALE GENOMIC DNA]</scope>
    <source>
        <strain evidence="8">CECT 7649</strain>
    </source>
</reference>
<protein>
    <submittedName>
        <fullName evidence="7">DEAD/DEAH box helicase family protein</fullName>
    </submittedName>
</protein>
<keyword evidence="4" id="KW-0067">ATP-binding</keyword>
<proteinExistence type="predicted"/>
<dbReference type="PANTHER" id="PTHR11274">
    <property type="entry name" value="RAD25/XP-B DNA REPAIR HELICASE"/>
    <property type="match status" value="1"/>
</dbReference>
<feature type="domain" description="Helicase ATP-binding" evidence="5">
    <location>
        <begin position="312"/>
        <end position="468"/>
    </location>
</feature>
<evidence type="ECO:0000256" key="4">
    <source>
        <dbReference type="ARBA" id="ARBA00022840"/>
    </source>
</evidence>
<evidence type="ECO:0000259" key="5">
    <source>
        <dbReference type="PROSITE" id="PS51192"/>
    </source>
</evidence>
<keyword evidence="2" id="KW-0378">Hydrolase</keyword>
<dbReference type="EMBL" id="JBHTIZ010000044">
    <property type="protein sequence ID" value="MFD0985180.1"/>
    <property type="molecule type" value="Genomic_DNA"/>
</dbReference>
<dbReference type="Gene3D" id="3.40.50.300">
    <property type="entry name" value="P-loop containing nucleotide triphosphate hydrolases"/>
    <property type="match status" value="2"/>
</dbReference>
<dbReference type="InterPro" id="IPR006935">
    <property type="entry name" value="Helicase/UvrB_N"/>
</dbReference>
<dbReference type="InterPro" id="IPR027417">
    <property type="entry name" value="P-loop_NTPase"/>
</dbReference>
<dbReference type="InterPro" id="IPR014001">
    <property type="entry name" value="Helicase_ATP-bd"/>
</dbReference>
<dbReference type="InterPro" id="IPR001650">
    <property type="entry name" value="Helicase_C-like"/>
</dbReference>
<keyword evidence="1" id="KW-0547">Nucleotide-binding</keyword>
<evidence type="ECO:0000256" key="3">
    <source>
        <dbReference type="ARBA" id="ARBA00022806"/>
    </source>
</evidence>